<dbReference type="Proteomes" id="UP000318141">
    <property type="component" value="Unassembled WGS sequence"/>
</dbReference>
<protein>
    <submittedName>
        <fullName evidence="8">Threonine/homoserine efflux transporter RhtA</fullName>
    </submittedName>
</protein>
<feature type="transmembrane region" description="Helical" evidence="6">
    <location>
        <begin position="119"/>
        <end position="136"/>
    </location>
</feature>
<keyword evidence="4 6" id="KW-1133">Transmembrane helix</keyword>
<accession>A0A562B230</accession>
<proteinExistence type="inferred from homology"/>
<evidence type="ECO:0000256" key="1">
    <source>
        <dbReference type="ARBA" id="ARBA00004141"/>
    </source>
</evidence>
<keyword evidence="5 6" id="KW-0472">Membrane</keyword>
<dbReference type="OrthoDB" id="9813617at2"/>
<feature type="transmembrane region" description="Helical" evidence="6">
    <location>
        <begin position="145"/>
        <end position="163"/>
    </location>
</feature>
<keyword evidence="3 6" id="KW-0812">Transmembrane</keyword>
<dbReference type="PANTHER" id="PTHR32322:SF2">
    <property type="entry name" value="EAMA DOMAIN-CONTAINING PROTEIN"/>
    <property type="match status" value="1"/>
</dbReference>
<dbReference type="SUPFAM" id="SSF103481">
    <property type="entry name" value="Multidrug resistance efflux transporter EmrE"/>
    <property type="match status" value="2"/>
</dbReference>
<name>A0A562B230_9BURK</name>
<evidence type="ECO:0000256" key="4">
    <source>
        <dbReference type="ARBA" id="ARBA00022989"/>
    </source>
</evidence>
<dbReference type="InterPro" id="IPR000620">
    <property type="entry name" value="EamA_dom"/>
</dbReference>
<feature type="transmembrane region" description="Helical" evidence="6">
    <location>
        <begin position="236"/>
        <end position="259"/>
    </location>
</feature>
<gene>
    <name evidence="8" type="ORF">L602_000700000930</name>
</gene>
<reference evidence="8 9" key="1">
    <citation type="submission" date="2019-07" db="EMBL/GenBank/DDBJ databases">
        <title>Genome sequencing of lignin-degrading bacterial isolates.</title>
        <authorList>
            <person name="Gladden J."/>
        </authorList>
    </citation>
    <scope>NUCLEOTIDE SEQUENCE [LARGE SCALE GENOMIC DNA]</scope>
    <source>
        <strain evidence="8 9">J11</strain>
    </source>
</reference>
<dbReference type="InterPro" id="IPR037185">
    <property type="entry name" value="EmrE-like"/>
</dbReference>
<feature type="transmembrane region" description="Helical" evidence="6">
    <location>
        <begin position="201"/>
        <end position="221"/>
    </location>
</feature>
<dbReference type="EMBL" id="VLJN01000065">
    <property type="protein sequence ID" value="TWG79277.1"/>
    <property type="molecule type" value="Genomic_DNA"/>
</dbReference>
<sequence>MSASQKSLALPAGASAAHSASIRAGLAAAAIGAVLFSGKAIVAKLMYRYQVDAVMVLTLRMILAVPLFMAIGWWQSRQLPALSWADRGRILMLGFIGYYLSSFLDFLGLQYITAGLERLILFLTPSFVLLATALGFKRAISKRQWISLALAYAGIVLVLAHDLDVGGNRVWLGALLVLGSALSYAIYLIASGELVSRIGSLRLVSYAMCVSTVCSVAQYVLLGRPLAEVVQQPAPVMWLSVINAVFCTVLPVSLTMMAVARIGAPMASQAGMLGPVSTVFLGFWLLGEPITAVQLLGSALVMGGIYLLSPRTRRDPAAQGSTKL</sequence>
<feature type="transmembrane region" description="Helical" evidence="6">
    <location>
        <begin position="95"/>
        <end position="113"/>
    </location>
</feature>
<evidence type="ECO:0000259" key="7">
    <source>
        <dbReference type="Pfam" id="PF00892"/>
    </source>
</evidence>
<evidence type="ECO:0000313" key="9">
    <source>
        <dbReference type="Proteomes" id="UP000318141"/>
    </source>
</evidence>
<keyword evidence="9" id="KW-1185">Reference proteome</keyword>
<dbReference type="Gene3D" id="1.10.3730.20">
    <property type="match status" value="1"/>
</dbReference>
<organism evidence="8 9">
    <name type="scientific">Cupriavidus gilardii J11</name>
    <dbReference type="NCBI Taxonomy" id="936133"/>
    <lineage>
        <taxon>Bacteria</taxon>
        <taxon>Pseudomonadati</taxon>
        <taxon>Pseudomonadota</taxon>
        <taxon>Betaproteobacteria</taxon>
        <taxon>Burkholderiales</taxon>
        <taxon>Burkholderiaceae</taxon>
        <taxon>Cupriavidus</taxon>
    </lineage>
</organism>
<comment type="caution">
    <text evidence="8">The sequence shown here is derived from an EMBL/GenBank/DDBJ whole genome shotgun (WGS) entry which is preliminary data.</text>
</comment>
<comment type="subcellular location">
    <subcellularLocation>
        <location evidence="1">Membrane</location>
        <topology evidence="1">Multi-pass membrane protein</topology>
    </subcellularLocation>
</comment>
<evidence type="ECO:0000256" key="3">
    <source>
        <dbReference type="ARBA" id="ARBA00022692"/>
    </source>
</evidence>
<dbReference type="PANTHER" id="PTHR32322">
    <property type="entry name" value="INNER MEMBRANE TRANSPORTER"/>
    <property type="match status" value="1"/>
</dbReference>
<dbReference type="GO" id="GO:0016020">
    <property type="term" value="C:membrane"/>
    <property type="evidence" value="ECO:0007669"/>
    <property type="project" value="UniProtKB-SubCell"/>
</dbReference>
<feature type="transmembrane region" description="Helical" evidence="6">
    <location>
        <begin position="169"/>
        <end position="189"/>
    </location>
</feature>
<feature type="transmembrane region" description="Helical" evidence="6">
    <location>
        <begin position="53"/>
        <end position="74"/>
    </location>
</feature>
<feature type="domain" description="EamA" evidence="7">
    <location>
        <begin position="172"/>
        <end position="309"/>
    </location>
</feature>
<evidence type="ECO:0000313" key="8">
    <source>
        <dbReference type="EMBL" id="TWG79277.1"/>
    </source>
</evidence>
<feature type="domain" description="EamA" evidence="7">
    <location>
        <begin position="25"/>
        <end position="159"/>
    </location>
</feature>
<dbReference type="InterPro" id="IPR050638">
    <property type="entry name" value="AA-Vitamin_Transporters"/>
</dbReference>
<feature type="transmembrane region" description="Helical" evidence="6">
    <location>
        <begin position="292"/>
        <end position="309"/>
    </location>
</feature>
<evidence type="ECO:0000256" key="2">
    <source>
        <dbReference type="ARBA" id="ARBA00007362"/>
    </source>
</evidence>
<dbReference type="Pfam" id="PF00892">
    <property type="entry name" value="EamA"/>
    <property type="match status" value="2"/>
</dbReference>
<evidence type="ECO:0000256" key="5">
    <source>
        <dbReference type="ARBA" id="ARBA00023136"/>
    </source>
</evidence>
<evidence type="ECO:0000256" key="6">
    <source>
        <dbReference type="SAM" id="Phobius"/>
    </source>
</evidence>
<dbReference type="AlphaFoldDB" id="A0A562B230"/>
<comment type="similarity">
    <text evidence="2">Belongs to the EamA transporter family.</text>
</comment>